<sequence length="151" mass="16469">MAGVVAVAGTAGRDANDSGHSVALECPSYALGHFGAGVKHRIDKHDAGSDTTFAESQEKSDGNCIEKPSEVEFRNNAMIERTKCFVALASGGGTNKYGPDKHIECEIFRNRKPLESVGVWDLRQKIRDIEECSKVVELFRSEVSILQEAEN</sequence>
<dbReference type="EMBL" id="CAJVPT010030603">
    <property type="protein sequence ID" value="CAG8694931.1"/>
    <property type="molecule type" value="Genomic_DNA"/>
</dbReference>
<gene>
    <name evidence="1" type="ORF">ACOLOM_LOCUS9989</name>
</gene>
<dbReference type="Proteomes" id="UP000789525">
    <property type="component" value="Unassembled WGS sequence"/>
</dbReference>
<accession>A0ACA9P8A7</accession>
<evidence type="ECO:0000313" key="1">
    <source>
        <dbReference type="EMBL" id="CAG8694931.1"/>
    </source>
</evidence>
<reference evidence="1" key="1">
    <citation type="submission" date="2021-06" db="EMBL/GenBank/DDBJ databases">
        <authorList>
            <person name="Kallberg Y."/>
            <person name="Tangrot J."/>
            <person name="Rosling A."/>
        </authorList>
    </citation>
    <scope>NUCLEOTIDE SEQUENCE</scope>
    <source>
        <strain evidence="1">CL356</strain>
    </source>
</reference>
<protein>
    <submittedName>
        <fullName evidence="1">385_t:CDS:1</fullName>
    </submittedName>
</protein>
<evidence type="ECO:0000313" key="2">
    <source>
        <dbReference type="Proteomes" id="UP000789525"/>
    </source>
</evidence>
<name>A0ACA9P8A7_9GLOM</name>
<organism evidence="1 2">
    <name type="scientific">Acaulospora colombiana</name>
    <dbReference type="NCBI Taxonomy" id="27376"/>
    <lineage>
        <taxon>Eukaryota</taxon>
        <taxon>Fungi</taxon>
        <taxon>Fungi incertae sedis</taxon>
        <taxon>Mucoromycota</taxon>
        <taxon>Glomeromycotina</taxon>
        <taxon>Glomeromycetes</taxon>
        <taxon>Diversisporales</taxon>
        <taxon>Acaulosporaceae</taxon>
        <taxon>Acaulospora</taxon>
    </lineage>
</organism>
<proteinExistence type="predicted"/>
<keyword evidence="2" id="KW-1185">Reference proteome</keyword>
<comment type="caution">
    <text evidence="1">The sequence shown here is derived from an EMBL/GenBank/DDBJ whole genome shotgun (WGS) entry which is preliminary data.</text>
</comment>